<dbReference type="GO" id="GO:0006310">
    <property type="term" value="P:DNA recombination"/>
    <property type="evidence" value="ECO:0007669"/>
    <property type="project" value="UniProtKB-KW"/>
</dbReference>
<gene>
    <name evidence="8" type="ORF">GXP69_00730</name>
</gene>
<evidence type="ECO:0000259" key="7">
    <source>
        <dbReference type="PROSITE" id="PS51900"/>
    </source>
</evidence>
<evidence type="ECO:0000259" key="6">
    <source>
        <dbReference type="PROSITE" id="PS51898"/>
    </source>
</evidence>
<dbReference type="Proteomes" id="UP000474777">
    <property type="component" value="Unassembled WGS sequence"/>
</dbReference>
<dbReference type="Pfam" id="PF17293">
    <property type="entry name" value="Arm-DNA-bind_5"/>
    <property type="match status" value="1"/>
</dbReference>
<proteinExistence type="inferred from homology"/>
<dbReference type="InterPro" id="IPR011010">
    <property type="entry name" value="DNA_brk_join_enz"/>
</dbReference>
<dbReference type="InterPro" id="IPR044068">
    <property type="entry name" value="CB"/>
</dbReference>
<dbReference type="EMBL" id="JAAGWD010000001">
    <property type="protein sequence ID" value="NEM96204.1"/>
    <property type="molecule type" value="Genomic_DNA"/>
</dbReference>
<dbReference type="GO" id="GO:0003677">
    <property type="term" value="F:DNA binding"/>
    <property type="evidence" value="ECO:0007669"/>
    <property type="project" value="UniProtKB-UniRule"/>
</dbReference>
<dbReference type="InterPro" id="IPR025269">
    <property type="entry name" value="SAM-like_dom"/>
</dbReference>
<dbReference type="InterPro" id="IPR010998">
    <property type="entry name" value="Integrase_recombinase_N"/>
</dbReference>
<comment type="similarity">
    <text evidence="1">Belongs to the 'phage' integrase family.</text>
</comment>
<dbReference type="InterPro" id="IPR013762">
    <property type="entry name" value="Integrase-like_cat_sf"/>
</dbReference>
<dbReference type="Gene3D" id="1.10.150.130">
    <property type="match status" value="1"/>
</dbReference>
<reference evidence="8 9" key="1">
    <citation type="submission" date="2020-02" db="EMBL/GenBank/DDBJ databases">
        <authorList>
            <person name="Kim M.K."/>
        </authorList>
    </citation>
    <scope>NUCLEOTIDE SEQUENCE [LARGE SCALE GENOMIC DNA]</scope>
    <source>
        <strain evidence="8 9">BT327</strain>
    </source>
</reference>
<dbReference type="Gene3D" id="1.10.443.10">
    <property type="entry name" value="Intergrase catalytic core"/>
    <property type="match status" value="1"/>
</dbReference>
<comment type="caution">
    <text evidence="8">The sequence shown here is derived from an EMBL/GenBank/DDBJ whole genome shotgun (WGS) entry which is preliminary data.</text>
</comment>
<keyword evidence="4" id="KW-0233">DNA recombination</keyword>
<evidence type="ECO:0000256" key="3">
    <source>
        <dbReference type="ARBA" id="ARBA00023125"/>
    </source>
</evidence>
<dbReference type="SUPFAM" id="SSF56349">
    <property type="entry name" value="DNA breaking-rejoining enzymes"/>
    <property type="match status" value="1"/>
</dbReference>
<dbReference type="GO" id="GO:0015074">
    <property type="term" value="P:DNA integration"/>
    <property type="evidence" value="ECO:0007669"/>
    <property type="project" value="UniProtKB-KW"/>
</dbReference>
<dbReference type="PROSITE" id="PS51900">
    <property type="entry name" value="CB"/>
    <property type="match status" value="1"/>
</dbReference>
<keyword evidence="9" id="KW-1185">Reference proteome</keyword>
<accession>A0A6B3LRT0</accession>
<keyword evidence="2" id="KW-0229">DNA integration</keyword>
<evidence type="ECO:0000256" key="4">
    <source>
        <dbReference type="ARBA" id="ARBA00023172"/>
    </source>
</evidence>
<feature type="domain" description="Core-binding (CB)" evidence="7">
    <location>
        <begin position="123"/>
        <end position="213"/>
    </location>
</feature>
<dbReference type="InterPro" id="IPR050090">
    <property type="entry name" value="Tyrosine_recombinase_XerCD"/>
</dbReference>
<dbReference type="PANTHER" id="PTHR30349">
    <property type="entry name" value="PHAGE INTEGRASE-RELATED"/>
    <property type="match status" value="1"/>
</dbReference>
<dbReference type="Pfam" id="PF13102">
    <property type="entry name" value="Phage_int_SAM_5"/>
    <property type="match status" value="1"/>
</dbReference>
<keyword evidence="3 5" id="KW-0238">DNA-binding</keyword>
<dbReference type="Pfam" id="PF00589">
    <property type="entry name" value="Phage_integrase"/>
    <property type="match status" value="1"/>
</dbReference>
<dbReference type="PANTHER" id="PTHR30349:SF41">
    <property type="entry name" value="INTEGRASE_RECOMBINASE PROTEIN MJ0367-RELATED"/>
    <property type="match status" value="1"/>
</dbReference>
<organism evidence="8 9">
    <name type="scientific">Pontibacter burrus</name>
    <dbReference type="NCBI Taxonomy" id="2704466"/>
    <lineage>
        <taxon>Bacteria</taxon>
        <taxon>Pseudomonadati</taxon>
        <taxon>Bacteroidota</taxon>
        <taxon>Cytophagia</taxon>
        <taxon>Cytophagales</taxon>
        <taxon>Hymenobacteraceae</taxon>
        <taxon>Pontibacter</taxon>
    </lineage>
</organism>
<evidence type="ECO:0000256" key="2">
    <source>
        <dbReference type="ARBA" id="ARBA00022908"/>
    </source>
</evidence>
<name>A0A6B3LRT0_9BACT</name>
<dbReference type="AlphaFoldDB" id="A0A6B3LRT0"/>
<evidence type="ECO:0000313" key="9">
    <source>
        <dbReference type="Proteomes" id="UP000474777"/>
    </source>
</evidence>
<protein>
    <submittedName>
        <fullName evidence="8">Tyrosine-type recombinase/integrase</fullName>
    </submittedName>
</protein>
<evidence type="ECO:0000256" key="1">
    <source>
        <dbReference type="ARBA" id="ARBA00008857"/>
    </source>
</evidence>
<dbReference type="RefSeq" id="WP_163911031.1">
    <property type="nucleotide sequence ID" value="NZ_JAAGWD010000001.1"/>
</dbReference>
<dbReference type="InterPro" id="IPR035386">
    <property type="entry name" value="Arm-DNA-bind_5"/>
</dbReference>
<evidence type="ECO:0000256" key="5">
    <source>
        <dbReference type="PROSITE-ProRule" id="PRU01248"/>
    </source>
</evidence>
<evidence type="ECO:0000313" key="8">
    <source>
        <dbReference type="EMBL" id="NEM96204.1"/>
    </source>
</evidence>
<dbReference type="PROSITE" id="PS51898">
    <property type="entry name" value="TYR_RECOMBINASE"/>
    <property type="match status" value="1"/>
</dbReference>
<sequence length="435" mass="49888">MAHPTFKADLKETKRSDGTRSVRIRITKDRVHAYYKLGIYLKGEPKKKDARKGDWNPDGDFLKANWVRSSNHEHALYNERIHKTIKELDKYAADHPTYSAAEIKQGYSDEKAGKHKPAEAAQKGFLAFFQEWIRRKDAMTQHGTSTVYESTLYYLKQFWGDRPDTPEALNPATISAFIHHLHTVQVNKTQVGYKASTINTAFRTYRTVFKNAVLEGWLPPMPNPFDVPLLPEEDKNVSYPSVDQLLSLMHLDGLTEVQRNARNVLLMQYFLNGARVSEVLTLRWVDLQVERVDYQPKKRSKRRKSIARHAGVEWVLAQYEPTGKYVFPYLTEEDDKLSGKERVRLLQNTVSPINKALARVAKKAGITAKLTTHAQRHAFAEQLWQLTKDVRVVQEMVGHGSVQSTQHYLARLQLTQKDSLNDSLYGSIGETIGKQ</sequence>
<dbReference type="InterPro" id="IPR002104">
    <property type="entry name" value="Integrase_catalytic"/>
</dbReference>
<feature type="domain" description="Tyr recombinase" evidence="6">
    <location>
        <begin position="235"/>
        <end position="422"/>
    </location>
</feature>